<dbReference type="GO" id="GO:0008932">
    <property type="term" value="F:lytic endotransglycosylase activity"/>
    <property type="evidence" value="ECO:0007669"/>
    <property type="project" value="UniProtKB-UniRule"/>
</dbReference>
<keyword evidence="2 7" id="KW-0812">Transmembrane</keyword>
<dbReference type="NCBIfam" id="TIGR00247">
    <property type="entry name" value="endolytic transglycosylase MltG"/>
    <property type="match status" value="1"/>
</dbReference>
<keyword evidence="6 7" id="KW-0961">Cell wall biogenesis/degradation</keyword>
<dbReference type="PANTHER" id="PTHR30518">
    <property type="entry name" value="ENDOLYTIC MUREIN TRANSGLYCOSYLASE"/>
    <property type="match status" value="1"/>
</dbReference>
<dbReference type="OrthoDB" id="9814591at2"/>
<dbReference type="Gene3D" id="3.30.1490.480">
    <property type="entry name" value="Endolytic murein transglycosylase"/>
    <property type="match status" value="1"/>
</dbReference>
<dbReference type="Pfam" id="PF02618">
    <property type="entry name" value="YceG"/>
    <property type="match status" value="1"/>
</dbReference>
<dbReference type="GO" id="GO:0005886">
    <property type="term" value="C:plasma membrane"/>
    <property type="evidence" value="ECO:0007669"/>
    <property type="project" value="UniProtKB-SubCell"/>
</dbReference>
<proteinExistence type="inferred from homology"/>
<evidence type="ECO:0000256" key="4">
    <source>
        <dbReference type="ARBA" id="ARBA00023136"/>
    </source>
</evidence>
<keyword evidence="3 7" id="KW-1133">Transmembrane helix</keyword>
<evidence type="ECO:0000256" key="7">
    <source>
        <dbReference type="HAMAP-Rule" id="MF_02065"/>
    </source>
</evidence>
<dbReference type="Gene3D" id="3.30.160.60">
    <property type="entry name" value="Classic Zinc Finger"/>
    <property type="match status" value="1"/>
</dbReference>
<keyword evidence="5 7" id="KW-0456">Lyase</keyword>
<dbReference type="Proteomes" id="UP000248555">
    <property type="component" value="Unassembled WGS sequence"/>
</dbReference>
<dbReference type="AlphaFoldDB" id="A0A327YBH6"/>
<sequence length="365" mass="41619">MEDKFTERQKDAQLVRKIVLIVSAVMLLCLMIAVGGSYLYIKSALQPVDPKDKKAIHVSVPIGSSVSEIAAILEEKGIIKDATVFRYYVKFKNHADFQAGEYKLNRAMTLEEIIASLKTGKVSKETKLKITIPEGKQLTQIAAIIAKKTGYKQEEFMAKMNDRNYINQLIKKYPSILSEEIFNQHIRYPLEGYLFPATYSFHEEKPSMETIIEAMLDKTEEVLMKYEVEMGEMEFTPHKLLTMASLIEEEATAKTDREKIASVFYNRLRVGMPLQTDPTVLYALGKHKDRVYYKDLKVNSPYNTYIHKGLPPGPIANAGEMSIQAALKPAKTDYMYFLATPMGEVIFTKTLEEHNREKAKYIGKQ</sequence>
<evidence type="ECO:0000256" key="1">
    <source>
        <dbReference type="ARBA" id="ARBA00022475"/>
    </source>
</evidence>
<evidence type="ECO:0000256" key="5">
    <source>
        <dbReference type="ARBA" id="ARBA00023239"/>
    </source>
</evidence>
<comment type="function">
    <text evidence="7">Functions as a peptidoglycan terminase that cleaves nascent peptidoglycan strands endolytically to terminate their elongation.</text>
</comment>
<dbReference type="RefSeq" id="WP_111645870.1">
    <property type="nucleotide sequence ID" value="NZ_QLMH01000012.1"/>
</dbReference>
<dbReference type="EC" id="4.2.2.29" evidence="7"/>
<evidence type="ECO:0000313" key="9">
    <source>
        <dbReference type="Proteomes" id="UP000248555"/>
    </source>
</evidence>
<evidence type="ECO:0000256" key="6">
    <source>
        <dbReference type="ARBA" id="ARBA00023316"/>
    </source>
</evidence>
<comment type="catalytic activity">
    <reaction evidence="7">
        <text>a peptidoglycan chain = a peptidoglycan chain with N-acetyl-1,6-anhydromuramyl-[peptide] at the reducing end + a peptidoglycan chain with N-acetylglucosamine at the non-reducing end.</text>
        <dbReference type="EC" id="4.2.2.29"/>
    </reaction>
</comment>
<evidence type="ECO:0000256" key="2">
    <source>
        <dbReference type="ARBA" id="ARBA00022692"/>
    </source>
</evidence>
<dbReference type="PANTHER" id="PTHR30518:SF2">
    <property type="entry name" value="ENDOLYTIC MUREIN TRANSGLYCOSYLASE"/>
    <property type="match status" value="1"/>
</dbReference>
<accession>A0A327YBH6</accession>
<keyword evidence="1 7" id="KW-1003">Cell membrane</keyword>
<reference evidence="8 9" key="1">
    <citation type="submission" date="2018-06" db="EMBL/GenBank/DDBJ databases">
        <title>Genomic Encyclopedia of Type Strains, Phase III (KMG-III): the genomes of soil and plant-associated and newly described type strains.</title>
        <authorList>
            <person name="Whitman W."/>
        </authorList>
    </citation>
    <scope>NUCLEOTIDE SEQUENCE [LARGE SCALE GENOMIC DNA]</scope>
    <source>
        <strain evidence="8 9">CGMCC 1.8979</strain>
    </source>
</reference>
<keyword evidence="9" id="KW-1185">Reference proteome</keyword>
<dbReference type="CDD" id="cd08010">
    <property type="entry name" value="MltG_like"/>
    <property type="match status" value="1"/>
</dbReference>
<keyword evidence="4 7" id="KW-0472">Membrane</keyword>
<feature type="transmembrane region" description="Helical" evidence="7">
    <location>
        <begin position="18"/>
        <end position="41"/>
    </location>
</feature>
<comment type="similarity">
    <text evidence="7">Belongs to the transglycosylase MltG family.</text>
</comment>
<evidence type="ECO:0000256" key="3">
    <source>
        <dbReference type="ARBA" id="ARBA00022989"/>
    </source>
</evidence>
<protein>
    <recommendedName>
        <fullName evidence="7">Endolytic murein transglycosylase</fullName>
        <ecNumber evidence="7">4.2.2.29</ecNumber>
    </recommendedName>
    <alternativeName>
        <fullName evidence="7">Peptidoglycan lytic transglycosylase</fullName>
    </alternativeName>
    <alternativeName>
        <fullName evidence="7">Peptidoglycan polymerization terminase</fullName>
    </alternativeName>
</protein>
<organism evidence="8 9">
    <name type="scientific">Paranoxybacillus vitaminiphilus</name>
    <dbReference type="NCBI Taxonomy" id="581036"/>
    <lineage>
        <taxon>Bacteria</taxon>
        <taxon>Bacillati</taxon>
        <taxon>Bacillota</taxon>
        <taxon>Bacilli</taxon>
        <taxon>Bacillales</taxon>
        <taxon>Anoxybacillaceae</taxon>
        <taxon>Paranoxybacillus</taxon>
    </lineage>
</organism>
<dbReference type="GO" id="GO:0071555">
    <property type="term" value="P:cell wall organization"/>
    <property type="evidence" value="ECO:0007669"/>
    <property type="project" value="UniProtKB-KW"/>
</dbReference>
<evidence type="ECO:0000313" key="8">
    <source>
        <dbReference type="EMBL" id="RAK17336.1"/>
    </source>
</evidence>
<gene>
    <name evidence="7" type="primary">mltG</name>
    <name evidence="8" type="ORF">B0I26_11258</name>
</gene>
<dbReference type="GO" id="GO:0009252">
    <property type="term" value="P:peptidoglycan biosynthetic process"/>
    <property type="evidence" value="ECO:0007669"/>
    <property type="project" value="UniProtKB-UniRule"/>
</dbReference>
<dbReference type="EMBL" id="QLMH01000012">
    <property type="protein sequence ID" value="RAK17336.1"/>
    <property type="molecule type" value="Genomic_DNA"/>
</dbReference>
<dbReference type="InterPro" id="IPR003770">
    <property type="entry name" value="MLTG-like"/>
</dbReference>
<comment type="subcellular location">
    <subcellularLocation>
        <location evidence="7">Cell membrane</location>
        <topology evidence="7">Single-pass membrane protein</topology>
    </subcellularLocation>
</comment>
<name>A0A327YBH6_9BACL</name>
<feature type="site" description="Important for catalytic activity" evidence="7">
    <location>
        <position position="250"/>
    </location>
</feature>
<comment type="caution">
    <text evidence="8">The sequence shown here is derived from an EMBL/GenBank/DDBJ whole genome shotgun (WGS) entry which is preliminary data.</text>
</comment>
<dbReference type="HAMAP" id="MF_02065">
    <property type="entry name" value="MltG"/>
    <property type="match status" value="1"/>
</dbReference>